<name>K4IXG8_PSYTT</name>
<dbReference type="NCBIfam" id="TIGR04183">
    <property type="entry name" value="Por_Secre_tail"/>
    <property type="match status" value="1"/>
</dbReference>
<evidence type="ECO:0000256" key="2">
    <source>
        <dbReference type="SAM" id="SignalP"/>
    </source>
</evidence>
<evidence type="ECO:0000313" key="3">
    <source>
        <dbReference type="EMBL" id="AFU70160.1"/>
    </source>
</evidence>
<protein>
    <submittedName>
        <fullName evidence="3">Secreted protein with Por secretion system C-terminal sorting domain</fullName>
    </submittedName>
</protein>
<dbReference type="KEGG" id="ptq:P700755_003553"/>
<sequence length="245" mass="27065">MKIKFICCFLFLSVSISYAQMSITTPERGDPILDGDVSEFDTNIFEDAKLKFVLGNTSSTESIQIKIEVVSFTNTDGTNLQLCVQPLCFPSIQIGLTYPDSPIILGPGEDNGVDDYFVNTNPGDGENYPMEYVLRFFTLNDNGDEVGDDITITYLYDPDPLSRSDFQLSDLGIELENTRVNQQISMSSSTPAKMEVFNVLGKSLSLFEIGVGYNTFNMSDVSTGLLIAVFTTNDGRRAVTKLIKL</sequence>
<organism evidence="3 4">
    <name type="scientific">Psychroflexus torquis (strain ATCC 700755 / CIP 106069 / ACAM 623)</name>
    <dbReference type="NCBI Taxonomy" id="313595"/>
    <lineage>
        <taxon>Bacteria</taxon>
        <taxon>Pseudomonadati</taxon>
        <taxon>Bacteroidota</taxon>
        <taxon>Flavobacteriia</taxon>
        <taxon>Flavobacteriales</taxon>
        <taxon>Flavobacteriaceae</taxon>
        <taxon>Psychroflexus</taxon>
    </lineage>
</organism>
<dbReference type="STRING" id="313595.P700755_003553"/>
<gene>
    <name evidence="3" type="ordered locus">P700755_003553</name>
</gene>
<dbReference type="EMBL" id="CP003879">
    <property type="protein sequence ID" value="AFU70160.1"/>
    <property type="molecule type" value="Genomic_DNA"/>
</dbReference>
<reference evidence="3" key="2">
    <citation type="submission" date="2012-09" db="EMBL/GenBank/DDBJ databases">
        <title>The complete sequence of Psychroflexus torquis an extreme psychrophile from sea-ice that is stimulated by light.</title>
        <authorList>
            <person name="Feng S."/>
            <person name="Powell S.M."/>
            <person name="Bowman J.P."/>
        </authorList>
    </citation>
    <scope>NUCLEOTIDE SEQUENCE [LARGE SCALE GENOMIC DNA]</scope>
    <source>
        <strain evidence="3">ATCC 700755</strain>
    </source>
</reference>
<reference evidence="3" key="1">
    <citation type="submission" date="2006-03" db="EMBL/GenBank/DDBJ databases">
        <authorList>
            <person name="Bowman J."/>
            <person name="Ferriera S."/>
            <person name="Johnson J."/>
            <person name="Kravitz S."/>
            <person name="Halpern A."/>
            <person name="Remington K."/>
            <person name="Beeson K."/>
            <person name="Tran B."/>
            <person name="Rogers Y.-H."/>
            <person name="Friedman R."/>
            <person name="Venter J.C."/>
        </authorList>
    </citation>
    <scope>NUCLEOTIDE SEQUENCE [LARGE SCALE GENOMIC DNA]</scope>
    <source>
        <strain evidence="3">ATCC 700755</strain>
    </source>
</reference>
<accession>K4IXG8</accession>
<evidence type="ECO:0000256" key="1">
    <source>
        <dbReference type="ARBA" id="ARBA00022729"/>
    </source>
</evidence>
<keyword evidence="1 2" id="KW-0732">Signal</keyword>
<evidence type="ECO:0000313" key="4">
    <source>
        <dbReference type="Proteomes" id="UP000008514"/>
    </source>
</evidence>
<proteinExistence type="predicted"/>
<dbReference type="RefSeq" id="WP_015025706.1">
    <property type="nucleotide sequence ID" value="NC_018721.1"/>
</dbReference>
<dbReference type="HOGENOM" id="CLU_1132882_0_0_10"/>
<feature type="chain" id="PRO_5003877976" evidence="2">
    <location>
        <begin position="20"/>
        <end position="245"/>
    </location>
</feature>
<dbReference type="InterPro" id="IPR026444">
    <property type="entry name" value="Secre_tail"/>
</dbReference>
<dbReference type="OrthoDB" id="1247931at2"/>
<dbReference type="AlphaFoldDB" id="K4IXG8"/>
<dbReference type="Proteomes" id="UP000008514">
    <property type="component" value="Chromosome"/>
</dbReference>
<feature type="signal peptide" evidence="2">
    <location>
        <begin position="1"/>
        <end position="19"/>
    </location>
</feature>
<keyword evidence="4" id="KW-1185">Reference proteome</keyword>
<dbReference type="eggNOG" id="ENOG5032ZEB">
    <property type="taxonomic scope" value="Bacteria"/>
</dbReference>